<dbReference type="PANTHER" id="PTHR30480:SF13">
    <property type="entry name" value="BETA-HEXOSAMINIDASE"/>
    <property type="match status" value="1"/>
</dbReference>
<keyword evidence="5" id="KW-0326">Glycosidase</keyword>
<name>A0A9W4H7D6_9ACTN</name>
<dbReference type="InterPro" id="IPR050226">
    <property type="entry name" value="NagZ_Beta-hexosaminidase"/>
</dbReference>
<dbReference type="InterPro" id="IPR036962">
    <property type="entry name" value="Glyco_hydro_3_N_sf"/>
</dbReference>
<dbReference type="Pfam" id="PF00933">
    <property type="entry name" value="Glyco_hydro_3"/>
    <property type="match status" value="1"/>
</dbReference>
<keyword evidence="4" id="KW-0378">Hydrolase</keyword>
<sequence>MRKPTRSPADPRQRRAPIRAASHGGLPAGVRGAALVLGLLATATAGLTACGNGGSNSSENTASATAPGSSPTTTTGTPSPTATSASPTATHTTAVPPPPNTGTAKPAGCISRAISGMSQSQQVGQLFMSAVSTSGMTGAQAAAITGGRVGSVFLMGHSSAGTAAVKRVTDQVKKLAPSVKGVTVKMIISTDQEGGEVQVLSGPGFSSIPTAVQQGKLSPSTLQKDAKTWGQQLKAAGVTMNLAPVADTVPPNLVNVNAPIGKLQREYGTDPAAVATHSTAFLKGMLQAGVITSAKHFPGLGRVTGNTDFSAGVTDATTAANDPYLQPFRSAVKAGTPFVMVSSAIYSKIDPNTQAAFSSAVMRNLLRGSLGFKGAIISDDLGAAVAVSDHTPAQRAVDFLKAGGNVVLTVKPSDIVPMTSAVLSRMPTDSALRSAVSDSVRRVLTAKQNAGLLTC</sequence>
<dbReference type="Proteomes" id="UP001153328">
    <property type="component" value="Unassembled WGS sequence"/>
</dbReference>
<dbReference type="RefSeq" id="WP_251513642.1">
    <property type="nucleotide sequence ID" value="NZ_CAJVAX010000021.1"/>
</dbReference>
<evidence type="ECO:0000256" key="6">
    <source>
        <dbReference type="SAM" id="MobiDB-lite"/>
    </source>
</evidence>
<feature type="region of interest" description="Disordered" evidence="6">
    <location>
        <begin position="53"/>
        <end position="108"/>
    </location>
</feature>
<reference evidence="8" key="1">
    <citation type="submission" date="2021-06" db="EMBL/GenBank/DDBJ databases">
        <authorList>
            <person name="Arsene-Ploetze F."/>
        </authorList>
    </citation>
    <scope>NUCLEOTIDE SEQUENCE</scope>
    <source>
        <strain evidence="8">SBRY1</strain>
    </source>
</reference>
<evidence type="ECO:0000256" key="2">
    <source>
        <dbReference type="ARBA" id="ARBA00005336"/>
    </source>
</evidence>
<comment type="catalytic activity">
    <reaction evidence="1">
        <text>Hydrolysis of terminal non-reducing N-acetyl-D-hexosamine residues in N-acetyl-beta-D-hexosaminides.</text>
        <dbReference type="EC" id="3.2.1.52"/>
    </reaction>
</comment>
<dbReference type="GO" id="GO:0004563">
    <property type="term" value="F:beta-N-acetylhexosaminidase activity"/>
    <property type="evidence" value="ECO:0007669"/>
    <property type="project" value="UniProtKB-EC"/>
</dbReference>
<evidence type="ECO:0000259" key="7">
    <source>
        <dbReference type="Pfam" id="PF00933"/>
    </source>
</evidence>
<evidence type="ECO:0000256" key="3">
    <source>
        <dbReference type="ARBA" id="ARBA00012663"/>
    </source>
</evidence>
<feature type="domain" description="Glycoside hydrolase family 3 N-terminal" evidence="7">
    <location>
        <begin position="122"/>
        <end position="445"/>
    </location>
</feature>
<evidence type="ECO:0000256" key="1">
    <source>
        <dbReference type="ARBA" id="ARBA00001231"/>
    </source>
</evidence>
<evidence type="ECO:0000256" key="5">
    <source>
        <dbReference type="ARBA" id="ARBA00023295"/>
    </source>
</evidence>
<accession>A0A9W4H7D6</accession>
<organism evidence="8 9">
    <name type="scientific">Actinacidiphila bryophytorum</name>
    <dbReference type="NCBI Taxonomy" id="1436133"/>
    <lineage>
        <taxon>Bacteria</taxon>
        <taxon>Bacillati</taxon>
        <taxon>Actinomycetota</taxon>
        <taxon>Actinomycetes</taxon>
        <taxon>Kitasatosporales</taxon>
        <taxon>Streptomycetaceae</taxon>
        <taxon>Actinacidiphila</taxon>
    </lineage>
</organism>
<protein>
    <recommendedName>
        <fullName evidence="3">beta-N-acetylhexosaminidase</fullName>
        <ecNumber evidence="3">3.2.1.52</ecNumber>
    </recommendedName>
</protein>
<dbReference type="InterPro" id="IPR017853">
    <property type="entry name" value="GH"/>
</dbReference>
<comment type="caution">
    <text evidence="8">The sequence shown here is derived from an EMBL/GenBank/DDBJ whole genome shotgun (WGS) entry which is preliminary data.</text>
</comment>
<evidence type="ECO:0000313" key="9">
    <source>
        <dbReference type="Proteomes" id="UP001153328"/>
    </source>
</evidence>
<gene>
    <name evidence="8" type="ORF">SBRY_70253</name>
</gene>
<dbReference type="InterPro" id="IPR001764">
    <property type="entry name" value="Glyco_hydro_3_N"/>
</dbReference>
<dbReference type="PANTHER" id="PTHR30480">
    <property type="entry name" value="BETA-HEXOSAMINIDASE-RELATED"/>
    <property type="match status" value="1"/>
</dbReference>
<dbReference type="SUPFAM" id="SSF51445">
    <property type="entry name" value="(Trans)glycosidases"/>
    <property type="match status" value="1"/>
</dbReference>
<evidence type="ECO:0000256" key="4">
    <source>
        <dbReference type="ARBA" id="ARBA00022801"/>
    </source>
</evidence>
<dbReference type="GO" id="GO:0009254">
    <property type="term" value="P:peptidoglycan turnover"/>
    <property type="evidence" value="ECO:0007669"/>
    <property type="project" value="TreeGrafter"/>
</dbReference>
<proteinExistence type="inferred from homology"/>
<dbReference type="EMBL" id="CAJVAX010000021">
    <property type="protein sequence ID" value="CAG7655816.1"/>
    <property type="molecule type" value="Genomic_DNA"/>
</dbReference>
<evidence type="ECO:0000313" key="8">
    <source>
        <dbReference type="EMBL" id="CAG7655816.1"/>
    </source>
</evidence>
<feature type="region of interest" description="Disordered" evidence="6">
    <location>
        <begin position="1"/>
        <end position="26"/>
    </location>
</feature>
<keyword evidence="9" id="KW-1185">Reference proteome</keyword>
<dbReference type="EC" id="3.2.1.52" evidence="3"/>
<dbReference type="GO" id="GO:0005975">
    <property type="term" value="P:carbohydrate metabolic process"/>
    <property type="evidence" value="ECO:0007669"/>
    <property type="project" value="InterPro"/>
</dbReference>
<dbReference type="Gene3D" id="3.20.20.300">
    <property type="entry name" value="Glycoside hydrolase, family 3, N-terminal domain"/>
    <property type="match status" value="1"/>
</dbReference>
<comment type="similarity">
    <text evidence="2">Belongs to the glycosyl hydrolase 3 family.</text>
</comment>
<feature type="compositionally biased region" description="Low complexity" evidence="6">
    <location>
        <begin position="53"/>
        <end position="94"/>
    </location>
</feature>
<dbReference type="AlphaFoldDB" id="A0A9W4H7D6"/>